<gene>
    <name evidence="3" type="ORF">AMR76_04825</name>
</gene>
<dbReference type="AlphaFoldDB" id="A0A0Q2MH68"/>
<evidence type="ECO:0000313" key="4">
    <source>
        <dbReference type="Proteomes" id="UP000051221"/>
    </source>
</evidence>
<dbReference type="PANTHER" id="PTHR43540:SF15">
    <property type="entry name" value="BLR5631 PROTEIN"/>
    <property type="match status" value="1"/>
</dbReference>
<protein>
    <submittedName>
        <fullName evidence="3">Isochorismatase</fullName>
    </submittedName>
</protein>
<dbReference type="Proteomes" id="UP000051221">
    <property type="component" value="Unassembled WGS sequence"/>
</dbReference>
<accession>A0A0Q2MH68</accession>
<dbReference type="RefSeq" id="WP_055465453.1">
    <property type="nucleotide sequence ID" value="NZ_LKHS01000004.1"/>
</dbReference>
<dbReference type="Pfam" id="PF00857">
    <property type="entry name" value="Isochorismatase"/>
    <property type="match status" value="1"/>
</dbReference>
<dbReference type="InParanoid" id="A0A0Q2MH68"/>
<dbReference type="InterPro" id="IPR036380">
    <property type="entry name" value="Isochorismatase-like_sf"/>
</dbReference>
<evidence type="ECO:0000259" key="2">
    <source>
        <dbReference type="Pfam" id="PF00857"/>
    </source>
</evidence>
<proteinExistence type="predicted"/>
<dbReference type="InterPro" id="IPR000868">
    <property type="entry name" value="Isochorismatase-like_dom"/>
</dbReference>
<dbReference type="CDD" id="cd01014">
    <property type="entry name" value="nicotinamidase_related"/>
    <property type="match status" value="1"/>
</dbReference>
<evidence type="ECO:0000313" key="3">
    <source>
        <dbReference type="EMBL" id="KQH87050.1"/>
    </source>
</evidence>
<feature type="domain" description="Isochorismatase-like" evidence="2">
    <location>
        <begin position="4"/>
        <end position="159"/>
    </location>
</feature>
<keyword evidence="1" id="KW-0378">Hydrolase</keyword>
<dbReference type="EMBL" id="LKHS01000004">
    <property type="protein sequence ID" value="KQH87050.1"/>
    <property type="molecule type" value="Genomic_DNA"/>
</dbReference>
<evidence type="ECO:0000256" key="1">
    <source>
        <dbReference type="ARBA" id="ARBA00022801"/>
    </source>
</evidence>
<dbReference type="PANTHER" id="PTHR43540">
    <property type="entry name" value="PEROXYUREIDOACRYLATE/UREIDOACRYLATE AMIDOHYDROLASE-RELATED"/>
    <property type="match status" value="1"/>
</dbReference>
<dbReference type="SUPFAM" id="SSF52499">
    <property type="entry name" value="Isochorismatase-like hydrolases"/>
    <property type="match status" value="1"/>
</dbReference>
<dbReference type="Gene3D" id="3.40.50.850">
    <property type="entry name" value="Isochorismatase-like"/>
    <property type="match status" value="1"/>
</dbReference>
<dbReference type="GO" id="GO:0016787">
    <property type="term" value="F:hydrolase activity"/>
    <property type="evidence" value="ECO:0007669"/>
    <property type="project" value="UniProtKB-KW"/>
</dbReference>
<organism evidence="3 4">
    <name type="scientific">Vibrio furnissii</name>
    <dbReference type="NCBI Taxonomy" id="29494"/>
    <lineage>
        <taxon>Bacteria</taxon>
        <taxon>Pseudomonadati</taxon>
        <taxon>Pseudomonadota</taxon>
        <taxon>Gammaproteobacteria</taxon>
        <taxon>Vibrionales</taxon>
        <taxon>Vibrionaceae</taxon>
        <taxon>Vibrio</taxon>
    </lineage>
</organism>
<name>A0A0Q2MH68_VIBFU</name>
<dbReference type="FunCoup" id="A0A0Q2MH68">
    <property type="interactions" value="150"/>
</dbReference>
<sequence length="168" mass="18015">MNHTALIVIDLQNDYFPAGAYPQYQAEEVLAHTLSAIEIAQQRGWPVVLVQHVGGAEAPFFKAGSDGVKLHSALLAQAPASVVVEKQHADSFLNTTLSDVLRAQNIRELVVCGMMTQNCVTHTALSPAANDYSVRVLSDACSAPDAMVHGIALRALSDRVPLITLDEL</sequence>
<keyword evidence="4" id="KW-1185">Reference proteome</keyword>
<dbReference type="InterPro" id="IPR050272">
    <property type="entry name" value="Isochorismatase-like_hydrls"/>
</dbReference>
<reference evidence="3 4" key="1">
    <citation type="submission" date="2015-08" db="EMBL/GenBank/DDBJ databases">
        <title>Antibacterial properties of a collection of Vibrionaceae strains.</title>
        <authorList>
            <person name="Giubergia S."/>
        </authorList>
    </citation>
    <scope>NUCLEOTIDE SEQUENCE [LARGE SCALE GENOMIC DNA]</scope>
    <source>
        <strain evidence="3 4">S0821</strain>
    </source>
</reference>
<comment type="caution">
    <text evidence="3">The sequence shown here is derived from an EMBL/GenBank/DDBJ whole genome shotgun (WGS) entry which is preliminary data.</text>
</comment>